<organism evidence="2">
    <name type="scientific">bioreactor metagenome</name>
    <dbReference type="NCBI Taxonomy" id="1076179"/>
    <lineage>
        <taxon>unclassified sequences</taxon>
        <taxon>metagenomes</taxon>
        <taxon>ecological metagenomes</taxon>
    </lineage>
</organism>
<dbReference type="EMBL" id="VSSQ01106589">
    <property type="protein sequence ID" value="MPN46149.1"/>
    <property type="molecule type" value="Genomic_DNA"/>
</dbReference>
<evidence type="ECO:0000313" key="2">
    <source>
        <dbReference type="EMBL" id="MPN46149.1"/>
    </source>
</evidence>
<protein>
    <submittedName>
        <fullName evidence="2">Uncharacterized protein</fullName>
    </submittedName>
</protein>
<name>A0A645I6Y1_9ZZZZ</name>
<comment type="caution">
    <text evidence="2">The sequence shown here is derived from an EMBL/GenBank/DDBJ whole genome shotgun (WGS) entry which is preliminary data.</text>
</comment>
<feature type="region of interest" description="Disordered" evidence="1">
    <location>
        <begin position="37"/>
        <end position="116"/>
    </location>
</feature>
<dbReference type="AlphaFoldDB" id="A0A645I6Y1"/>
<accession>A0A645I6Y1</accession>
<sequence length="116" mass="13045">MTQNAPPGPQQDGGSQSAWIRLAHGLLKAHYYQAERDCAEQRQQQQGHAPAKQVGYQSAQRRAQAGNHPETRQALAHGPRTGLWRVQVTNQGTRAHHRRPHCCSLHDAPQDKQLHR</sequence>
<reference evidence="2" key="1">
    <citation type="submission" date="2019-08" db="EMBL/GenBank/DDBJ databases">
        <authorList>
            <person name="Kucharzyk K."/>
            <person name="Murdoch R.W."/>
            <person name="Higgins S."/>
            <person name="Loffler F."/>
        </authorList>
    </citation>
    <scope>NUCLEOTIDE SEQUENCE</scope>
</reference>
<proteinExistence type="predicted"/>
<evidence type="ECO:0000256" key="1">
    <source>
        <dbReference type="SAM" id="MobiDB-lite"/>
    </source>
</evidence>
<gene>
    <name evidence="2" type="ORF">SDC9_193732</name>
</gene>